<dbReference type="SUPFAM" id="SSF158235">
    <property type="entry name" value="SOCS box-like"/>
    <property type="match status" value="1"/>
</dbReference>
<evidence type="ECO:0000256" key="3">
    <source>
        <dbReference type="ARBA" id="ARBA00022786"/>
    </source>
</evidence>
<dbReference type="InterPro" id="IPR036860">
    <property type="entry name" value="SH2_dom_sf"/>
</dbReference>
<dbReference type="GO" id="GO:0046935">
    <property type="term" value="F:1-phosphatidylinositol-3-kinase regulator activity"/>
    <property type="evidence" value="ECO:0007669"/>
    <property type="project" value="TreeGrafter"/>
</dbReference>
<dbReference type="CDD" id="cd03587">
    <property type="entry name" value="SOCS"/>
    <property type="match status" value="1"/>
</dbReference>
<dbReference type="PROSITE" id="PS50225">
    <property type="entry name" value="SOCS"/>
    <property type="match status" value="1"/>
</dbReference>
<evidence type="ECO:0000313" key="11">
    <source>
        <dbReference type="RefSeq" id="XP_013384410.1"/>
    </source>
</evidence>
<dbReference type="InParanoid" id="A0A1S3HEH4"/>
<gene>
    <name evidence="11" type="primary">LOC106154562</name>
</gene>
<dbReference type="Gene3D" id="3.30.505.10">
    <property type="entry name" value="SH2 domain"/>
    <property type="match status" value="1"/>
</dbReference>
<evidence type="ECO:0000256" key="5">
    <source>
        <dbReference type="ARBA" id="ARBA00043952"/>
    </source>
</evidence>
<dbReference type="Pfam" id="PF00017">
    <property type="entry name" value="SH2"/>
    <property type="match status" value="1"/>
</dbReference>
<feature type="compositionally biased region" description="Polar residues" evidence="7">
    <location>
        <begin position="49"/>
        <end position="63"/>
    </location>
</feature>
<evidence type="ECO:0000256" key="7">
    <source>
        <dbReference type="SAM" id="MobiDB-lite"/>
    </source>
</evidence>
<dbReference type="InterPro" id="IPR001496">
    <property type="entry name" value="SOCS_box"/>
</dbReference>
<dbReference type="GO" id="GO:0009968">
    <property type="term" value="P:negative regulation of signal transduction"/>
    <property type="evidence" value="ECO:0007669"/>
    <property type="project" value="UniProtKB-KW"/>
</dbReference>
<dbReference type="GO" id="GO:0046854">
    <property type="term" value="P:phosphatidylinositol phosphate biosynthetic process"/>
    <property type="evidence" value="ECO:0007669"/>
    <property type="project" value="TreeGrafter"/>
</dbReference>
<comment type="pathway">
    <text evidence="5">Protein modification.</text>
</comment>
<dbReference type="GeneID" id="106154562"/>
<evidence type="ECO:0000259" key="8">
    <source>
        <dbReference type="PROSITE" id="PS50001"/>
    </source>
</evidence>
<evidence type="ECO:0000256" key="6">
    <source>
        <dbReference type="PROSITE-ProRule" id="PRU00191"/>
    </source>
</evidence>
<dbReference type="OrthoDB" id="10063348at2759"/>
<dbReference type="GO" id="GO:0035556">
    <property type="term" value="P:intracellular signal transduction"/>
    <property type="evidence" value="ECO:0007669"/>
    <property type="project" value="InterPro"/>
</dbReference>
<dbReference type="InterPro" id="IPR000980">
    <property type="entry name" value="SH2"/>
</dbReference>
<sequence length="300" mass="34213">MSLLIERSANSALWSTQMPVTAGPVALTELHNILIRLQQNDYVGKTKLSTQDRCTASNSQSMSPRFDESASRNTDSLPKPPPRTYKDMKATGEGVMKPAPKSYNGDSMSTSLKIPDKLKTEKDLERISKTLEALYNSFWYHEDMTRQEAKSFLKDSEVGTFLVRNSSDPHYLFALSVKTKRGATSVRVEYIRGKFRLDCEDALLNQMPRFNCVVKLIEFYIRLSENDNRHHCVWLESTGRRDVPVKLVKPAFSAVPSLQHLCRLTINRSMNRPKLEDGFVDCLPLPTRLKAFLGEYPHKH</sequence>
<name>A0A1S3HEH4_LINAN</name>
<dbReference type="PANTHER" id="PTHR10155">
    <property type="entry name" value="PHOSPHATIDYLINOSITOL 3-KINASE REGULATORY SUBUNIT"/>
    <property type="match status" value="1"/>
</dbReference>
<evidence type="ECO:0000313" key="10">
    <source>
        <dbReference type="Proteomes" id="UP000085678"/>
    </source>
</evidence>
<keyword evidence="4 6" id="KW-0727">SH2 domain</keyword>
<reference evidence="11" key="1">
    <citation type="submission" date="2025-08" db="UniProtKB">
        <authorList>
            <consortium name="RefSeq"/>
        </authorList>
    </citation>
    <scope>IDENTIFICATION</scope>
    <source>
        <tissue evidence="11">Gonads</tissue>
    </source>
</reference>
<feature type="domain" description="SOCS box" evidence="9">
    <location>
        <begin position="253"/>
        <end position="299"/>
    </location>
</feature>
<dbReference type="SMART" id="SM00252">
    <property type="entry name" value="SH2"/>
    <property type="match status" value="1"/>
</dbReference>
<dbReference type="SMART" id="SM00969">
    <property type="entry name" value="SOCS_box"/>
    <property type="match status" value="1"/>
</dbReference>
<dbReference type="FunFam" id="1.10.750.20:FF:000002">
    <property type="entry name" value="Suppressor of cytokine signaling 2"/>
    <property type="match status" value="1"/>
</dbReference>
<dbReference type="GO" id="GO:0005942">
    <property type="term" value="C:phosphatidylinositol 3-kinase complex"/>
    <property type="evidence" value="ECO:0007669"/>
    <property type="project" value="TreeGrafter"/>
</dbReference>
<accession>A0A1S3HEH4</accession>
<proteinExistence type="predicted"/>
<dbReference type="Proteomes" id="UP000085678">
    <property type="component" value="Unplaced"/>
</dbReference>
<evidence type="ECO:0000256" key="1">
    <source>
        <dbReference type="ARBA" id="ARBA00022604"/>
    </source>
</evidence>
<keyword evidence="10" id="KW-1185">Reference proteome</keyword>
<protein>
    <submittedName>
        <fullName evidence="11">Suppressor of cytokine signaling 2</fullName>
    </submittedName>
</protein>
<dbReference type="Pfam" id="PF07525">
    <property type="entry name" value="SOCS_box"/>
    <property type="match status" value="1"/>
</dbReference>
<dbReference type="AlphaFoldDB" id="A0A1S3HEH4"/>
<dbReference type="CDD" id="cd09923">
    <property type="entry name" value="SH2_SOCS_family"/>
    <property type="match status" value="1"/>
</dbReference>
<feature type="domain" description="SH2" evidence="8">
    <location>
        <begin position="139"/>
        <end position="251"/>
    </location>
</feature>
<organism evidence="10 11">
    <name type="scientific">Lingula anatina</name>
    <name type="common">Brachiopod</name>
    <name type="synonym">Lingula unguis</name>
    <dbReference type="NCBI Taxonomy" id="7574"/>
    <lineage>
        <taxon>Eukaryota</taxon>
        <taxon>Metazoa</taxon>
        <taxon>Spiralia</taxon>
        <taxon>Lophotrochozoa</taxon>
        <taxon>Brachiopoda</taxon>
        <taxon>Linguliformea</taxon>
        <taxon>Lingulata</taxon>
        <taxon>Lingulida</taxon>
        <taxon>Linguloidea</taxon>
        <taxon>Lingulidae</taxon>
        <taxon>Lingula</taxon>
    </lineage>
</organism>
<evidence type="ECO:0000259" key="9">
    <source>
        <dbReference type="PROSITE" id="PS50225"/>
    </source>
</evidence>
<evidence type="ECO:0000256" key="4">
    <source>
        <dbReference type="ARBA" id="ARBA00022999"/>
    </source>
</evidence>
<dbReference type="Gene3D" id="1.10.750.20">
    <property type="entry name" value="SOCS box"/>
    <property type="match status" value="1"/>
</dbReference>
<dbReference type="PANTHER" id="PTHR10155:SF16">
    <property type="entry name" value="SUPPRESSOR OF CYTOKINE SIGNALING 2"/>
    <property type="match status" value="1"/>
</dbReference>
<evidence type="ECO:0000256" key="2">
    <source>
        <dbReference type="ARBA" id="ARBA00022700"/>
    </source>
</evidence>
<dbReference type="SMART" id="SM00253">
    <property type="entry name" value="SOCS"/>
    <property type="match status" value="1"/>
</dbReference>
<feature type="region of interest" description="Disordered" evidence="7">
    <location>
        <begin position="49"/>
        <end position="108"/>
    </location>
</feature>
<keyword evidence="3" id="KW-0833">Ubl conjugation pathway</keyword>
<dbReference type="InterPro" id="IPR036036">
    <property type="entry name" value="SOCS_box-like_dom_sf"/>
</dbReference>
<dbReference type="PROSITE" id="PS50001">
    <property type="entry name" value="SH2"/>
    <property type="match status" value="1"/>
</dbReference>
<dbReference type="KEGG" id="lak:106154562"/>
<dbReference type="STRING" id="7574.A0A1S3HEH4"/>
<keyword evidence="1" id="KW-0341">Growth regulation</keyword>
<dbReference type="SUPFAM" id="SSF55550">
    <property type="entry name" value="SH2 domain"/>
    <property type="match status" value="1"/>
</dbReference>
<dbReference type="RefSeq" id="XP_013384410.1">
    <property type="nucleotide sequence ID" value="XM_013528956.2"/>
</dbReference>
<keyword evidence="2" id="KW-0734">Signal transduction inhibitor</keyword>